<proteinExistence type="predicted"/>
<sequence>MDHVQPPAEKNLKVHRVTELDIERYALWAGLFCALFGMAVGMIIFAGASPLLFGGLSVGGVASVTGAVSAGTSSAYAFRRLLRRREAWLRAIPTWRQYVVGLGLILVHVASTVMIILVVTYLFSQAFFGLHLDVLSSSLFVAAISGLSSYLCLVATARTNAENLSVVLGIYMAAGVLLSMLLAENQGWWKGMFSALGTSDSGLGSFWTFNTTMVISGLVLVAFTEFLTRDLVVLSQAYRCRPSLERYPMIRKLRPRPRVVRWCLIAVSIGVIGVGSVPMDLAPLVHSAFVQLASGAMVILLVGTWVLLPGHPAVFHLMSLSAVGALWLAFLLWDSWSYYNLTGFELSAVAILFTWISVFIRTTAAMIRDRRRPHASHGIEVDDPYLHKGA</sequence>
<keyword evidence="3" id="KW-1185">Reference proteome</keyword>
<gene>
    <name evidence="2" type="ORF">AUR04nite_04740</name>
</gene>
<name>A0A4Y4DI66_GLUUR</name>
<evidence type="ECO:0008006" key="4">
    <source>
        <dbReference type="Google" id="ProtNLM"/>
    </source>
</evidence>
<evidence type="ECO:0000313" key="3">
    <source>
        <dbReference type="Proteomes" id="UP000316612"/>
    </source>
</evidence>
<feature type="transmembrane region" description="Helical" evidence="1">
    <location>
        <begin position="164"/>
        <end position="183"/>
    </location>
</feature>
<feature type="transmembrane region" description="Helical" evidence="1">
    <location>
        <begin position="99"/>
        <end position="123"/>
    </location>
</feature>
<dbReference type="AlphaFoldDB" id="A0A4Y4DI66"/>
<keyword evidence="1" id="KW-0472">Membrane</keyword>
<reference evidence="2 3" key="1">
    <citation type="submission" date="2019-06" db="EMBL/GenBank/DDBJ databases">
        <title>Whole genome shotgun sequence of Glutamicibacter uratoxydans NBRC 15515.</title>
        <authorList>
            <person name="Hosoyama A."/>
            <person name="Uohara A."/>
            <person name="Ohji S."/>
            <person name="Ichikawa N."/>
        </authorList>
    </citation>
    <scope>NUCLEOTIDE SEQUENCE [LARGE SCALE GENOMIC DNA]</scope>
    <source>
        <strain evidence="2 3">NBRC 15515</strain>
    </source>
</reference>
<keyword evidence="1" id="KW-1133">Transmembrane helix</keyword>
<evidence type="ECO:0000256" key="1">
    <source>
        <dbReference type="SAM" id="Phobius"/>
    </source>
</evidence>
<feature type="transmembrane region" description="Helical" evidence="1">
    <location>
        <begin position="259"/>
        <end position="277"/>
    </location>
</feature>
<organism evidence="2 3">
    <name type="scientific">Glutamicibacter uratoxydans</name>
    <name type="common">Arthrobacter uratoxydans</name>
    <dbReference type="NCBI Taxonomy" id="43667"/>
    <lineage>
        <taxon>Bacteria</taxon>
        <taxon>Bacillati</taxon>
        <taxon>Actinomycetota</taxon>
        <taxon>Actinomycetes</taxon>
        <taxon>Micrococcales</taxon>
        <taxon>Micrococcaceae</taxon>
        <taxon>Glutamicibacter</taxon>
    </lineage>
</organism>
<protein>
    <recommendedName>
        <fullName evidence="4">DUF998 domain-containing protein</fullName>
    </recommendedName>
</protein>
<feature type="transmembrane region" description="Helical" evidence="1">
    <location>
        <begin position="289"/>
        <end position="308"/>
    </location>
</feature>
<accession>A0A4Y4DI66</accession>
<comment type="caution">
    <text evidence="2">The sequence shown here is derived from an EMBL/GenBank/DDBJ whole genome shotgun (WGS) entry which is preliminary data.</text>
</comment>
<feature type="transmembrane region" description="Helical" evidence="1">
    <location>
        <begin position="339"/>
        <end position="360"/>
    </location>
</feature>
<evidence type="ECO:0000313" key="2">
    <source>
        <dbReference type="EMBL" id="GED04942.1"/>
    </source>
</evidence>
<feature type="transmembrane region" description="Helical" evidence="1">
    <location>
        <begin position="315"/>
        <end position="333"/>
    </location>
</feature>
<feature type="transmembrane region" description="Helical" evidence="1">
    <location>
        <begin position="203"/>
        <end position="223"/>
    </location>
</feature>
<dbReference type="EMBL" id="BJNY01000002">
    <property type="protein sequence ID" value="GED04942.1"/>
    <property type="molecule type" value="Genomic_DNA"/>
</dbReference>
<feature type="transmembrane region" description="Helical" evidence="1">
    <location>
        <begin position="52"/>
        <end position="78"/>
    </location>
</feature>
<keyword evidence="1" id="KW-0812">Transmembrane</keyword>
<feature type="transmembrane region" description="Helical" evidence="1">
    <location>
        <begin position="25"/>
        <end position="46"/>
    </location>
</feature>
<feature type="transmembrane region" description="Helical" evidence="1">
    <location>
        <begin position="135"/>
        <end position="157"/>
    </location>
</feature>
<dbReference type="Proteomes" id="UP000316612">
    <property type="component" value="Unassembled WGS sequence"/>
</dbReference>